<feature type="region of interest" description="Disordered" evidence="1">
    <location>
        <begin position="72"/>
        <end position="107"/>
    </location>
</feature>
<evidence type="ECO:0000313" key="3">
    <source>
        <dbReference type="EMBL" id="KAK1614550.1"/>
    </source>
</evidence>
<feature type="domain" description="DUF4283" evidence="2">
    <location>
        <begin position="158"/>
        <end position="231"/>
    </location>
</feature>
<evidence type="ECO:0000256" key="1">
    <source>
        <dbReference type="SAM" id="MobiDB-lite"/>
    </source>
</evidence>
<dbReference type="Proteomes" id="UP001231189">
    <property type="component" value="Unassembled WGS sequence"/>
</dbReference>
<protein>
    <recommendedName>
        <fullName evidence="2">DUF4283 domain-containing protein</fullName>
    </recommendedName>
</protein>
<organism evidence="3 4">
    <name type="scientific">Lolium multiflorum</name>
    <name type="common">Italian ryegrass</name>
    <name type="synonym">Lolium perenne subsp. multiflorum</name>
    <dbReference type="NCBI Taxonomy" id="4521"/>
    <lineage>
        <taxon>Eukaryota</taxon>
        <taxon>Viridiplantae</taxon>
        <taxon>Streptophyta</taxon>
        <taxon>Embryophyta</taxon>
        <taxon>Tracheophyta</taxon>
        <taxon>Spermatophyta</taxon>
        <taxon>Magnoliopsida</taxon>
        <taxon>Liliopsida</taxon>
        <taxon>Poales</taxon>
        <taxon>Poaceae</taxon>
        <taxon>BOP clade</taxon>
        <taxon>Pooideae</taxon>
        <taxon>Poodae</taxon>
        <taxon>Poeae</taxon>
        <taxon>Poeae Chloroplast Group 2 (Poeae type)</taxon>
        <taxon>Loliodinae</taxon>
        <taxon>Loliinae</taxon>
        <taxon>Lolium</taxon>
    </lineage>
</organism>
<dbReference type="PANTHER" id="PTHR31286">
    <property type="entry name" value="GLYCINE-RICH CELL WALL STRUCTURAL PROTEIN 1.8-LIKE"/>
    <property type="match status" value="1"/>
</dbReference>
<accession>A0AAD8R427</accession>
<dbReference type="AlphaFoldDB" id="A0AAD8R427"/>
<dbReference type="PANTHER" id="PTHR31286:SF166">
    <property type="entry name" value="OS01G0177800 PROTEIN"/>
    <property type="match status" value="1"/>
</dbReference>
<reference evidence="3" key="1">
    <citation type="submission" date="2023-07" db="EMBL/GenBank/DDBJ databases">
        <title>A chromosome-level genome assembly of Lolium multiflorum.</title>
        <authorList>
            <person name="Chen Y."/>
            <person name="Copetti D."/>
            <person name="Kolliker R."/>
            <person name="Studer B."/>
        </authorList>
    </citation>
    <scope>NUCLEOTIDE SEQUENCE</scope>
    <source>
        <strain evidence="3">02402/16</strain>
        <tissue evidence="3">Leaf</tissue>
    </source>
</reference>
<dbReference type="InterPro" id="IPR025558">
    <property type="entry name" value="DUF4283"/>
</dbReference>
<dbReference type="Pfam" id="PF14111">
    <property type="entry name" value="DUF4283"/>
    <property type="match status" value="1"/>
</dbReference>
<sequence>MVKDEIKIKSLIGIESVGERYEVMVKLWRSSEGNREPEYITDKGGGVSDHNHCIQFVPIREKMDKMKEVAAGKKKVSEEHSSAGENTTPFARRAGARPSAANGEGAEVPKKKLMASAIAAGGGKKHQMLAVREDKALEDRDVLVVDFAAAMKEMKNPWIIVGRYNTKRVFNAGGLFVRLRQVWQLHGGMEEKGIGEKRFLIVLEKEGDYKHILKGGPWLYQNDAFLVAKYDGVSPAREMPINIMPIWVRILDLPIPMMTKAWGEKLGEKYLGEVREVGKDNRGHTWASFLRVRVEHDVEKPIRRWIPIAGSVGSKARRFDVKYEGAPHFCFFCGIFGHNERSCLLPEEEKYVRYCEEQRASPFRQFEHRSYYVPADDKKIKRSLHFSPASSGWKLRPESEVPGLEEVGNKLVANRAVEADTEEVEQSVPEPVQDGLAAAVTNLTVTDVVVAPPIVSDEQVTKACEAVKMQSRWARQYKRDKNRRGSSMKRDDGPLAQVALGTIGMEVVTPVPPILDCLREDGSLYAELRGGAAQTASTFLKKKSQVLGKRPMSEDTTMDDKSQSFVIRFRGGGDKRSRGAEASSQEVQQEDEGTEVAKEATSPGAAGQLTGAEERACQEP</sequence>
<keyword evidence="4" id="KW-1185">Reference proteome</keyword>
<dbReference type="InterPro" id="IPR040256">
    <property type="entry name" value="At4g02000-like"/>
</dbReference>
<proteinExistence type="predicted"/>
<name>A0AAD8R427_LOLMU</name>
<feature type="compositionally biased region" description="Basic and acidic residues" evidence="1">
    <location>
        <begin position="72"/>
        <end position="82"/>
    </location>
</feature>
<evidence type="ECO:0000259" key="2">
    <source>
        <dbReference type="Pfam" id="PF14111"/>
    </source>
</evidence>
<gene>
    <name evidence="3" type="ORF">QYE76_020067</name>
</gene>
<evidence type="ECO:0000313" key="4">
    <source>
        <dbReference type="Proteomes" id="UP001231189"/>
    </source>
</evidence>
<comment type="caution">
    <text evidence="3">The sequence shown here is derived from an EMBL/GenBank/DDBJ whole genome shotgun (WGS) entry which is preliminary data.</text>
</comment>
<dbReference type="EMBL" id="JAUUTY010000006">
    <property type="protein sequence ID" value="KAK1614550.1"/>
    <property type="molecule type" value="Genomic_DNA"/>
</dbReference>
<feature type="region of interest" description="Disordered" evidence="1">
    <location>
        <begin position="571"/>
        <end position="620"/>
    </location>
</feature>